<proteinExistence type="predicted"/>
<dbReference type="Pfam" id="PF00021">
    <property type="entry name" value="UPAR_LY6"/>
    <property type="match status" value="1"/>
</dbReference>
<protein>
    <recommendedName>
        <fullName evidence="6">UPAR/Ly6 domain-containing protein</fullName>
    </recommendedName>
</protein>
<sequence>MKLALLAPLAALLLILPSGDPLRCYTCLFPTISPLDCLSFVTPCGPGQSCMTSIMTGHRGALQLVIYEKSCGGPSLCWTHGIRWVLGANFTYSTSCCSTDLCNGAREGLSTGLWAVLATALLISLLQLH</sequence>
<dbReference type="SUPFAM" id="SSF57302">
    <property type="entry name" value="Snake toxin-like"/>
    <property type="match status" value="1"/>
</dbReference>
<evidence type="ECO:0000256" key="2">
    <source>
        <dbReference type="ARBA" id="ARBA00022525"/>
    </source>
</evidence>
<dbReference type="OMA" id="CAVSSQC"/>
<dbReference type="GeneTree" id="ENSGT00390000002843"/>
<reference evidence="7" key="1">
    <citation type="submission" date="2025-08" db="UniProtKB">
        <authorList>
            <consortium name="Ensembl"/>
        </authorList>
    </citation>
    <scope>IDENTIFICATION</scope>
</reference>
<dbReference type="GO" id="GO:0005576">
    <property type="term" value="C:extracellular region"/>
    <property type="evidence" value="ECO:0007669"/>
    <property type="project" value="UniProtKB-SubCell"/>
</dbReference>
<evidence type="ECO:0000313" key="8">
    <source>
        <dbReference type="Proteomes" id="UP000694392"/>
    </source>
</evidence>
<organism evidence="7 8">
    <name type="scientific">Sphenodon punctatus</name>
    <name type="common">Tuatara</name>
    <name type="synonym">Hatteria punctata</name>
    <dbReference type="NCBI Taxonomy" id="8508"/>
    <lineage>
        <taxon>Eukaryota</taxon>
        <taxon>Metazoa</taxon>
        <taxon>Chordata</taxon>
        <taxon>Craniata</taxon>
        <taxon>Vertebrata</taxon>
        <taxon>Euteleostomi</taxon>
        <taxon>Lepidosauria</taxon>
        <taxon>Sphenodontia</taxon>
        <taxon>Sphenodontidae</taxon>
        <taxon>Sphenodon</taxon>
    </lineage>
</organism>
<dbReference type="InterPro" id="IPR016054">
    <property type="entry name" value="LY6_UPA_recep-like"/>
</dbReference>
<dbReference type="InterPro" id="IPR051110">
    <property type="entry name" value="Ly-6/neurotoxin-like_GPI-ap"/>
</dbReference>
<keyword evidence="3 5" id="KW-0732">Signal</keyword>
<dbReference type="Proteomes" id="UP000694392">
    <property type="component" value="Unplaced"/>
</dbReference>
<comment type="subcellular location">
    <subcellularLocation>
        <location evidence="1">Secreted</location>
    </subcellularLocation>
</comment>
<evidence type="ECO:0000256" key="4">
    <source>
        <dbReference type="ARBA" id="ARBA00023157"/>
    </source>
</evidence>
<evidence type="ECO:0000313" key="7">
    <source>
        <dbReference type="Ensembl" id="ENSSPUP00000012833.1"/>
    </source>
</evidence>
<evidence type="ECO:0000256" key="1">
    <source>
        <dbReference type="ARBA" id="ARBA00004613"/>
    </source>
</evidence>
<reference evidence="7" key="2">
    <citation type="submission" date="2025-09" db="UniProtKB">
        <authorList>
            <consortium name="Ensembl"/>
        </authorList>
    </citation>
    <scope>IDENTIFICATION</scope>
</reference>
<dbReference type="AlphaFoldDB" id="A0A8D0GYU4"/>
<feature type="signal peptide" evidence="5">
    <location>
        <begin position="1"/>
        <end position="21"/>
    </location>
</feature>
<keyword evidence="4" id="KW-1015">Disulfide bond</keyword>
<dbReference type="PANTHER" id="PTHR16983:SF10">
    <property type="entry name" value="PROTEIN QUIVER"/>
    <property type="match status" value="1"/>
</dbReference>
<dbReference type="Gene3D" id="2.10.60.10">
    <property type="entry name" value="CD59"/>
    <property type="match status" value="1"/>
</dbReference>
<evidence type="ECO:0000256" key="5">
    <source>
        <dbReference type="SAM" id="SignalP"/>
    </source>
</evidence>
<feature type="chain" id="PRO_5034740500" description="UPAR/Ly6 domain-containing protein" evidence="5">
    <location>
        <begin position="22"/>
        <end position="129"/>
    </location>
</feature>
<evidence type="ECO:0000259" key="6">
    <source>
        <dbReference type="Pfam" id="PF00021"/>
    </source>
</evidence>
<dbReference type="PANTHER" id="PTHR16983">
    <property type="entry name" value="UPAR/LY6 DOMAIN-CONTAINING PROTEIN"/>
    <property type="match status" value="1"/>
</dbReference>
<dbReference type="InterPro" id="IPR045860">
    <property type="entry name" value="Snake_toxin-like_sf"/>
</dbReference>
<accession>A0A8D0GYU4</accession>
<keyword evidence="8" id="KW-1185">Reference proteome</keyword>
<feature type="domain" description="UPAR/Ly6" evidence="6">
    <location>
        <begin position="22"/>
        <end position="104"/>
    </location>
</feature>
<dbReference type="Ensembl" id="ENSSPUT00000013691.1">
    <property type="protein sequence ID" value="ENSSPUP00000012833.1"/>
    <property type="gene ID" value="ENSSPUG00000009901.1"/>
</dbReference>
<evidence type="ECO:0000256" key="3">
    <source>
        <dbReference type="ARBA" id="ARBA00022729"/>
    </source>
</evidence>
<keyword evidence="2" id="KW-0964">Secreted</keyword>
<name>A0A8D0GYU4_SPHPU</name>